<keyword evidence="3" id="KW-1185">Reference proteome</keyword>
<feature type="domain" description="S100/CaBP-9k-type calcium binding subdomain" evidence="1">
    <location>
        <begin position="1"/>
        <end position="36"/>
    </location>
</feature>
<name>A0ABN9BGI5_9NEOB</name>
<dbReference type="Proteomes" id="UP001162483">
    <property type="component" value="Unassembled WGS sequence"/>
</dbReference>
<sequence>MVNIIQVFHSYSGKDCKLKKKDLKELINSQMSSFVKVSRIILYFQNVTRLLSCGVLSRGSLRMSA</sequence>
<dbReference type="EMBL" id="CATNWA010003965">
    <property type="protein sequence ID" value="CAI9546749.1"/>
    <property type="molecule type" value="Genomic_DNA"/>
</dbReference>
<dbReference type="InterPro" id="IPR011992">
    <property type="entry name" value="EF-hand-dom_pair"/>
</dbReference>
<reference evidence="2" key="1">
    <citation type="submission" date="2023-05" db="EMBL/GenBank/DDBJ databases">
        <authorList>
            <person name="Stuckert A."/>
        </authorList>
    </citation>
    <scope>NUCLEOTIDE SEQUENCE</scope>
</reference>
<accession>A0ABN9BGI5</accession>
<dbReference type="Pfam" id="PF01023">
    <property type="entry name" value="S_100"/>
    <property type="match status" value="1"/>
</dbReference>
<dbReference type="SUPFAM" id="SSF47473">
    <property type="entry name" value="EF-hand"/>
    <property type="match status" value="1"/>
</dbReference>
<evidence type="ECO:0000313" key="3">
    <source>
        <dbReference type="Proteomes" id="UP001162483"/>
    </source>
</evidence>
<comment type="caution">
    <text evidence="2">The sequence shown here is derived from an EMBL/GenBank/DDBJ whole genome shotgun (WGS) entry which is preliminary data.</text>
</comment>
<proteinExistence type="predicted"/>
<dbReference type="SMART" id="SM01394">
    <property type="entry name" value="S_100"/>
    <property type="match status" value="1"/>
</dbReference>
<protein>
    <recommendedName>
        <fullName evidence="1">S100/CaBP-9k-type calcium binding subdomain domain-containing protein</fullName>
    </recommendedName>
</protein>
<gene>
    <name evidence="2" type="ORF">SPARVUS_LOCUS2874436</name>
</gene>
<dbReference type="InterPro" id="IPR013787">
    <property type="entry name" value="S100_Ca-bd_sub"/>
</dbReference>
<dbReference type="Gene3D" id="1.10.238.10">
    <property type="entry name" value="EF-hand"/>
    <property type="match status" value="1"/>
</dbReference>
<organism evidence="2 3">
    <name type="scientific">Staurois parvus</name>
    <dbReference type="NCBI Taxonomy" id="386267"/>
    <lineage>
        <taxon>Eukaryota</taxon>
        <taxon>Metazoa</taxon>
        <taxon>Chordata</taxon>
        <taxon>Craniata</taxon>
        <taxon>Vertebrata</taxon>
        <taxon>Euteleostomi</taxon>
        <taxon>Amphibia</taxon>
        <taxon>Batrachia</taxon>
        <taxon>Anura</taxon>
        <taxon>Neobatrachia</taxon>
        <taxon>Ranoidea</taxon>
        <taxon>Ranidae</taxon>
        <taxon>Staurois</taxon>
    </lineage>
</organism>
<evidence type="ECO:0000313" key="2">
    <source>
        <dbReference type="EMBL" id="CAI9546749.1"/>
    </source>
</evidence>
<evidence type="ECO:0000259" key="1">
    <source>
        <dbReference type="SMART" id="SM01394"/>
    </source>
</evidence>